<evidence type="ECO:0000313" key="2">
    <source>
        <dbReference type="EMBL" id="TWI32737.1"/>
    </source>
</evidence>
<organism evidence="2 3">
    <name type="scientific">Paracoccus sulfuroxidans</name>
    <dbReference type="NCBI Taxonomy" id="384678"/>
    <lineage>
        <taxon>Bacteria</taxon>
        <taxon>Pseudomonadati</taxon>
        <taxon>Pseudomonadota</taxon>
        <taxon>Alphaproteobacteria</taxon>
        <taxon>Rhodobacterales</taxon>
        <taxon>Paracoccaceae</taxon>
        <taxon>Paracoccus</taxon>
    </lineage>
</organism>
<name>A0A562NKJ1_9RHOB</name>
<reference evidence="2 3" key="1">
    <citation type="journal article" date="2015" name="Stand. Genomic Sci.">
        <title>Genomic Encyclopedia of Bacterial and Archaeal Type Strains, Phase III: the genomes of soil and plant-associated and newly described type strains.</title>
        <authorList>
            <person name="Whitman W.B."/>
            <person name="Woyke T."/>
            <person name="Klenk H.P."/>
            <person name="Zhou Y."/>
            <person name="Lilburn T.G."/>
            <person name="Beck B.J."/>
            <person name="De Vos P."/>
            <person name="Vandamme P."/>
            <person name="Eisen J.A."/>
            <person name="Garrity G."/>
            <person name="Hugenholtz P."/>
            <person name="Kyrpides N.C."/>
        </authorList>
    </citation>
    <scope>NUCLEOTIDE SEQUENCE [LARGE SCALE GENOMIC DNA]</scope>
    <source>
        <strain evidence="2 3">CGMCC 1.5364</strain>
    </source>
</reference>
<dbReference type="Pfam" id="PF23899">
    <property type="entry name" value="SU10_portal"/>
    <property type="match status" value="1"/>
</dbReference>
<accession>A0A562NKJ1</accession>
<dbReference type="InterPro" id="IPR056909">
    <property type="entry name" value="SU10_portal"/>
</dbReference>
<evidence type="ECO:0008006" key="4">
    <source>
        <dbReference type="Google" id="ProtNLM"/>
    </source>
</evidence>
<feature type="region of interest" description="Disordered" evidence="1">
    <location>
        <begin position="245"/>
        <end position="272"/>
    </location>
</feature>
<keyword evidence="3" id="KW-1185">Reference proteome</keyword>
<comment type="caution">
    <text evidence="2">The sequence shown here is derived from an EMBL/GenBank/DDBJ whole genome shotgun (WGS) entry which is preliminary data.</text>
</comment>
<sequence>MTDDDIQKIVANAIEAAVDFITSDIEPDRQLAQRYFNGEVDIGHEPGRSKVVATKCRDAVRQVKPSLMRVFMTSAKPVEYVPTGPEDVAVAEQQTKYAQYCFTKAGGYKLLNSAFHDAMVKKTGILKGWWDETETVEIDSYSQLTDEAFALVAGDDEVEVLEHTPSVQMVDLPMGPQPITLHDAKVARTNTKGELAIKAIAPEDFFVDSNATCLEDAYICGHRAEKRVGDLVAMGFDFDEVFDLGQGDDDDEAESNRRGFTPDDEEGSADPSMKPVTVYEAYMRVDIEGAGIPRLYSFILAGGKKKLLHYELADMVPFAVFEIDPEPHAFFGRSLVDILIEDQDAGTAMLRGLLDNVAASNAPRLAIDTSSGAVNVEDVLNNEIGAVIRTKGTPMDKIMPVVVPFTGDAAMGALQYFDGVIEGKTGVSRASLGLDADALQSTTAAAVNATVSGAEGQVEVMARNLAEGGMKQLFRLILQIVSQHVGPGEMMRLDGQFVSVDPRSWRLGMDMQANVGLGSDRAEQRVATLQFTLMQQMQMMGMGSPLVTLTNIRNTLADIQAAGGVHNADRYFQPMNPQVEQQLQQQAAEAQQGAPQDPNAILAQAEVQKAQISAQAKQQGDVIRAQTDLQKAQMADDLRRDEMEQKAIIDAAKIYGEFAYKANAADAESIRAMQAEPRNY</sequence>
<gene>
    <name evidence="2" type="ORF">IQ24_02612</name>
</gene>
<protein>
    <recommendedName>
        <fullName evidence="4">Portal protein</fullName>
    </recommendedName>
</protein>
<dbReference type="Proteomes" id="UP000316225">
    <property type="component" value="Unassembled WGS sequence"/>
</dbReference>
<dbReference type="AlphaFoldDB" id="A0A562NKJ1"/>
<proteinExistence type="predicted"/>
<dbReference type="EMBL" id="VLKU01000008">
    <property type="protein sequence ID" value="TWI32737.1"/>
    <property type="molecule type" value="Genomic_DNA"/>
</dbReference>
<evidence type="ECO:0000313" key="3">
    <source>
        <dbReference type="Proteomes" id="UP000316225"/>
    </source>
</evidence>
<evidence type="ECO:0000256" key="1">
    <source>
        <dbReference type="SAM" id="MobiDB-lite"/>
    </source>
</evidence>